<keyword evidence="12" id="KW-1185">Reference proteome</keyword>
<dbReference type="GO" id="GO:0004252">
    <property type="term" value="F:serine-type endopeptidase activity"/>
    <property type="evidence" value="ECO:0007669"/>
    <property type="project" value="UniProtKB-UniRule"/>
</dbReference>
<dbReference type="EnsemblMetazoa" id="AMIN006850-RA">
    <property type="protein sequence ID" value="AMIN006850-PA"/>
    <property type="gene ID" value="AMIN006850"/>
</dbReference>
<dbReference type="GO" id="GO:0005576">
    <property type="term" value="C:extracellular region"/>
    <property type="evidence" value="ECO:0007669"/>
    <property type="project" value="UniProtKB-SubCell"/>
</dbReference>
<feature type="signal peptide" evidence="9">
    <location>
        <begin position="1"/>
        <end position="21"/>
    </location>
</feature>
<evidence type="ECO:0000256" key="8">
    <source>
        <dbReference type="ARBA" id="ARBA00024195"/>
    </source>
</evidence>
<dbReference type="InterPro" id="IPR001314">
    <property type="entry name" value="Peptidase_S1A"/>
</dbReference>
<evidence type="ECO:0000313" key="11">
    <source>
        <dbReference type="EnsemblMetazoa" id="AMIN006850-PA"/>
    </source>
</evidence>
<comment type="domain">
    <text evidence="9">The clip domain consists of 35-55 residues which are 'knitted' together usually by 3 conserved disulfide bonds forming a clip-like compact structure.</text>
</comment>
<dbReference type="EC" id="3.4.21.-" evidence="9"/>
<protein>
    <recommendedName>
        <fullName evidence="9">CLIP domain-containing serine protease</fullName>
        <ecNumber evidence="9">3.4.21.-</ecNumber>
    </recommendedName>
</protein>
<keyword evidence="2 9" id="KW-0964">Secreted</keyword>
<evidence type="ECO:0000259" key="10">
    <source>
        <dbReference type="PROSITE" id="PS50240"/>
    </source>
</evidence>
<dbReference type="InterPro" id="IPR051487">
    <property type="entry name" value="Ser/Thr_Proteases_Immune/Dev"/>
</dbReference>
<evidence type="ECO:0000256" key="6">
    <source>
        <dbReference type="ARBA" id="ARBA00023157"/>
    </source>
</evidence>
<dbReference type="InterPro" id="IPR018114">
    <property type="entry name" value="TRYPSIN_HIS"/>
</dbReference>
<dbReference type="InterPro" id="IPR009003">
    <property type="entry name" value="Peptidase_S1_PA"/>
</dbReference>
<dbReference type="InterPro" id="IPR001254">
    <property type="entry name" value="Trypsin_dom"/>
</dbReference>
<organism evidence="11 12">
    <name type="scientific">Anopheles minimus</name>
    <dbReference type="NCBI Taxonomy" id="112268"/>
    <lineage>
        <taxon>Eukaryota</taxon>
        <taxon>Metazoa</taxon>
        <taxon>Ecdysozoa</taxon>
        <taxon>Arthropoda</taxon>
        <taxon>Hexapoda</taxon>
        <taxon>Insecta</taxon>
        <taxon>Pterygota</taxon>
        <taxon>Neoptera</taxon>
        <taxon>Endopterygota</taxon>
        <taxon>Diptera</taxon>
        <taxon>Nematocera</taxon>
        <taxon>Culicoidea</taxon>
        <taxon>Culicidae</taxon>
        <taxon>Anophelinae</taxon>
        <taxon>Anopheles</taxon>
    </lineage>
</organism>
<name>A0A182W926_9DIPT</name>
<keyword evidence="6" id="KW-1015">Disulfide bond</keyword>
<evidence type="ECO:0000256" key="3">
    <source>
        <dbReference type="ARBA" id="ARBA00022588"/>
    </source>
</evidence>
<dbReference type="CDD" id="cd00190">
    <property type="entry name" value="Tryp_SPc"/>
    <property type="match status" value="1"/>
</dbReference>
<keyword evidence="3" id="KW-0399">Innate immunity</keyword>
<dbReference type="PANTHER" id="PTHR24256">
    <property type="entry name" value="TRYPTASE-RELATED"/>
    <property type="match status" value="1"/>
</dbReference>
<evidence type="ECO:0000256" key="9">
    <source>
        <dbReference type="RuleBase" id="RU366078"/>
    </source>
</evidence>
<keyword evidence="5" id="KW-0391">Immunity</keyword>
<dbReference type="VEuPathDB" id="VectorBase:AMIN006850"/>
<dbReference type="FunFam" id="2.40.10.10:FF:000028">
    <property type="entry name" value="Serine protease easter"/>
    <property type="match status" value="1"/>
</dbReference>
<comment type="subcellular location">
    <subcellularLocation>
        <location evidence="1 9">Secreted</location>
    </subcellularLocation>
</comment>
<dbReference type="InterPro" id="IPR043504">
    <property type="entry name" value="Peptidase_S1_PA_chymotrypsin"/>
</dbReference>
<evidence type="ECO:0000256" key="4">
    <source>
        <dbReference type="ARBA" id="ARBA00022729"/>
    </source>
</evidence>
<dbReference type="PRINTS" id="PR00722">
    <property type="entry name" value="CHYMOTRYPSIN"/>
</dbReference>
<keyword evidence="9" id="KW-0378">Hydrolase</keyword>
<dbReference type="Pfam" id="PF12032">
    <property type="entry name" value="CLIP"/>
    <property type="match status" value="1"/>
</dbReference>
<accession>A0A182W926</accession>
<evidence type="ECO:0000256" key="1">
    <source>
        <dbReference type="ARBA" id="ARBA00004613"/>
    </source>
</evidence>
<evidence type="ECO:0000313" key="12">
    <source>
        <dbReference type="Proteomes" id="UP000075920"/>
    </source>
</evidence>
<dbReference type="InterPro" id="IPR022700">
    <property type="entry name" value="CLIP"/>
</dbReference>
<keyword evidence="9" id="KW-0645">Protease</keyword>
<dbReference type="AlphaFoldDB" id="A0A182W926"/>
<reference evidence="11" key="2">
    <citation type="submission" date="2020-05" db="UniProtKB">
        <authorList>
            <consortium name="EnsemblMetazoa"/>
        </authorList>
    </citation>
    <scope>IDENTIFICATION</scope>
    <source>
        <strain evidence="11">MINIMUS1</strain>
    </source>
</reference>
<proteinExistence type="inferred from homology"/>
<feature type="domain" description="Peptidase S1" evidence="10">
    <location>
        <begin position="98"/>
        <end position="277"/>
    </location>
</feature>
<sequence>MFHSVPLVVVIVLTLTQQIFTSETELEPGAVCRVDGNFGRCVHYRSDPKYLTLLQKSTRTKEDVRHLLRHDCDRHKRLTCRTGSVNDEICGMQLENRIVGGERTHIDQYPWMALLQYYNQRKGTKRFGCGGSLLNRKFVLSAAHCFERLPTGVALHKVHLGEWDTESEIDCENLDGEPYCAAPVQEFGYKRIIIHEDYVGSYADRSNDIALIELDGMAVYGEFVQPICIPEPASPNKEMLFKGGMWAAGWGRTETASGSRYKMHVPLDQFDLQNCTE</sequence>
<dbReference type="STRING" id="112268.A0A182W926"/>
<dbReference type="Proteomes" id="UP000075920">
    <property type="component" value="Unassembled WGS sequence"/>
</dbReference>
<dbReference type="Gene3D" id="2.40.10.10">
    <property type="entry name" value="Trypsin-like serine proteases"/>
    <property type="match status" value="2"/>
</dbReference>
<evidence type="ECO:0000256" key="7">
    <source>
        <dbReference type="ARBA" id="ARBA00023180"/>
    </source>
</evidence>
<dbReference type="GO" id="GO:0045087">
    <property type="term" value="P:innate immune response"/>
    <property type="evidence" value="ECO:0007669"/>
    <property type="project" value="UniProtKB-KW"/>
</dbReference>
<dbReference type="GO" id="GO:0006508">
    <property type="term" value="P:proteolysis"/>
    <property type="evidence" value="ECO:0007669"/>
    <property type="project" value="UniProtKB-KW"/>
</dbReference>
<dbReference type="Pfam" id="PF00089">
    <property type="entry name" value="Trypsin"/>
    <property type="match status" value="1"/>
</dbReference>
<evidence type="ECO:0000256" key="5">
    <source>
        <dbReference type="ARBA" id="ARBA00022859"/>
    </source>
</evidence>
<reference evidence="12" key="1">
    <citation type="submission" date="2013-03" db="EMBL/GenBank/DDBJ databases">
        <title>The Genome Sequence of Anopheles minimus MINIMUS1.</title>
        <authorList>
            <consortium name="The Broad Institute Genomics Platform"/>
            <person name="Neafsey D.E."/>
            <person name="Walton C."/>
            <person name="Walker B."/>
            <person name="Young S.K."/>
            <person name="Zeng Q."/>
            <person name="Gargeya S."/>
            <person name="Fitzgerald M."/>
            <person name="Haas B."/>
            <person name="Abouelleil A."/>
            <person name="Allen A.W."/>
            <person name="Alvarado L."/>
            <person name="Arachchi H.M."/>
            <person name="Berlin A.M."/>
            <person name="Chapman S.B."/>
            <person name="Gainer-Dewar J."/>
            <person name="Goldberg J."/>
            <person name="Griggs A."/>
            <person name="Gujja S."/>
            <person name="Hansen M."/>
            <person name="Howarth C."/>
            <person name="Imamovic A."/>
            <person name="Ireland A."/>
            <person name="Larimer J."/>
            <person name="McCowan C."/>
            <person name="Murphy C."/>
            <person name="Pearson M."/>
            <person name="Poon T.W."/>
            <person name="Priest M."/>
            <person name="Roberts A."/>
            <person name="Saif S."/>
            <person name="Shea T."/>
            <person name="Sisk P."/>
            <person name="Sykes S."/>
            <person name="Wortman J."/>
            <person name="Nusbaum C."/>
            <person name="Birren B."/>
        </authorList>
    </citation>
    <scope>NUCLEOTIDE SEQUENCE [LARGE SCALE GENOMIC DNA]</scope>
    <source>
        <strain evidence="12">MINIMUS1</strain>
    </source>
</reference>
<dbReference type="PROSITE" id="PS00134">
    <property type="entry name" value="TRYPSIN_HIS"/>
    <property type="match status" value="1"/>
</dbReference>
<feature type="chain" id="PRO_5041018101" description="CLIP domain-containing serine protease" evidence="9">
    <location>
        <begin position="22"/>
        <end position="277"/>
    </location>
</feature>
<dbReference type="SUPFAM" id="SSF50494">
    <property type="entry name" value="Trypsin-like serine proteases"/>
    <property type="match status" value="1"/>
</dbReference>
<dbReference type="SMART" id="SM00020">
    <property type="entry name" value="Tryp_SPc"/>
    <property type="match status" value="1"/>
</dbReference>
<keyword evidence="7" id="KW-0325">Glycoprotein</keyword>
<keyword evidence="9" id="KW-0720">Serine protease</keyword>
<keyword evidence="4 9" id="KW-0732">Signal</keyword>
<dbReference type="PROSITE" id="PS50240">
    <property type="entry name" value="TRYPSIN_DOM"/>
    <property type="match status" value="1"/>
</dbReference>
<evidence type="ECO:0000256" key="2">
    <source>
        <dbReference type="ARBA" id="ARBA00022525"/>
    </source>
</evidence>
<comment type="similarity">
    <text evidence="8 9">Belongs to the peptidase S1 family. CLIP subfamily.</text>
</comment>